<evidence type="ECO:0000256" key="1">
    <source>
        <dbReference type="ARBA" id="ARBA00004196"/>
    </source>
</evidence>
<dbReference type="RefSeq" id="WP_153831939.1">
    <property type="nucleotide sequence ID" value="NZ_WJQT01000004.1"/>
</dbReference>
<reference evidence="6 7" key="1">
    <citation type="submission" date="2019-11" db="EMBL/GenBank/DDBJ databases">
        <title>Characterisation of Fundicoccus ignavus gen. nov. sp. nov., a novel genus of the family Aerococcaceae from bulk tank milk.</title>
        <authorList>
            <person name="Siebert A."/>
            <person name="Huptas C."/>
            <person name="Wenning M."/>
            <person name="Scherer S."/>
            <person name="Doll E.V."/>
        </authorList>
    </citation>
    <scope>NUCLEOTIDE SEQUENCE [LARGE SCALE GENOMIC DNA]</scope>
    <source>
        <strain evidence="6 7">DSM 109652</strain>
    </source>
</reference>
<evidence type="ECO:0000256" key="3">
    <source>
        <dbReference type="ARBA" id="ARBA00022448"/>
    </source>
</evidence>
<evidence type="ECO:0000256" key="2">
    <source>
        <dbReference type="ARBA" id="ARBA00008520"/>
    </source>
</evidence>
<dbReference type="GO" id="GO:0030313">
    <property type="term" value="C:cell envelope"/>
    <property type="evidence" value="ECO:0007669"/>
    <property type="project" value="UniProtKB-SubCell"/>
</dbReference>
<accession>A0A844BXT5</accession>
<name>A0A844BXT5_9LACT</name>
<feature type="signal peptide" evidence="5">
    <location>
        <begin position="1"/>
        <end position="30"/>
    </location>
</feature>
<comment type="subcellular location">
    <subcellularLocation>
        <location evidence="1">Cell envelope</location>
    </subcellularLocation>
</comment>
<feature type="chain" id="PRO_5032604468" evidence="5">
    <location>
        <begin position="31"/>
        <end position="425"/>
    </location>
</feature>
<dbReference type="PANTHER" id="PTHR43649:SF31">
    <property type="entry name" value="SN-GLYCEROL-3-PHOSPHATE-BINDING PERIPLASMIC PROTEIN UGPB"/>
    <property type="match status" value="1"/>
</dbReference>
<dbReference type="Pfam" id="PF13416">
    <property type="entry name" value="SBP_bac_8"/>
    <property type="match status" value="1"/>
</dbReference>
<dbReference type="Gene3D" id="3.40.190.10">
    <property type="entry name" value="Periplasmic binding protein-like II"/>
    <property type="match status" value="2"/>
</dbReference>
<evidence type="ECO:0000313" key="7">
    <source>
        <dbReference type="Proteomes" id="UP000440066"/>
    </source>
</evidence>
<keyword evidence="4 5" id="KW-0732">Signal</keyword>
<evidence type="ECO:0000256" key="4">
    <source>
        <dbReference type="ARBA" id="ARBA00022729"/>
    </source>
</evidence>
<proteinExistence type="inferred from homology"/>
<dbReference type="SUPFAM" id="SSF53850">
    <property type="entry name" value="Periplasmic binding protein-like II"/>
    <property type="match status" value="1"/>
</dbReference>
<organism evidence="6 7">
    <name type="scientific">Fundicoccus ignavus</name>
    <dbReference type="NCBI Taxonomy" id="2664442"/>
    <lineage>
        <taxon>Bacteria</taxon>
        <taxon>Bacillati</taxon>
        <taxon>Bacillota</taxon>
        <taxon>Bacilli</taxon>
        <taxon>Lactobacillales</taxon>
        <taxon>Aerococcaceae</taxon>
        <taxon>Fundicoccus</taxon>
    </lineage>
</organism>
<comment type="similarity">
    <text evidence="2">Belongs to the bacterial solute-binding protein 1 family.</text>
</comment>
<dbReference type="AlphaFoldDB" id="A0A844BXT5"/>
<comment type="caution">
    <text evidence="6">The sequence shown here is derived from an EMBL/GenBank/DDBJ whole genome shotgun (WGS) entry which is preliminary data.</text>
</comment>
<dbReference type="InterPro" id="IPR050490">
    <property type="entry name" value="Bact_solute-bd_prot1"/>
</dbReference>
<evidence type="ECO:0000256" key="5">
    <source>
        <dbReference type="SAM" id="SignalP"/>
    </source>
</evidence>
<dbReference type="CDD" id="cd14748">
    <property type="entry name" value="PBP2_UgpB"/>
    <property type="match status" value="1"/>
</dbReference>
<evidence type="ECO:0000313" key="6">
    <source>
        <dbReference type="EMBL" id="MRJ46849.1"/>
    </source>
</evidence>
<dbReference type="EMBL" id="WJQT01000004">
    <property type="protein sequence ID" value="MRJ46849.1"/>
    <property type="molecule type" value="Genomic_DNA"/>
</dbReference>
<protein>
    <submittedName>
        <fullName evidence="6">Extracellular solute-binding protein</fullName>
    </submittedName>
</protein>
<dbReference type="PANTHER" id="PTHR43649">
    <property type="entry name" value="ARABINOSE-BINDING PROTEIN-RELATED"/>
    <property type="match status" value="1"/>
</dbReference>
<sequence length="425" mass="46526">MKLGKLIRAGLATLSALSLMLPANNLVAEAQEDPIEITFWYAFGDAVEANNQALTELFNETVGAENGIQVSAEYQGNYEDIYSKLQSAFVAGETPHVSVVNSLGLIQFAKNGMLQPIGDYMAQEDLDDFYPGLLLNSYFEEVQYGLPYLRSTPIMYYNASLFEEYGIEAKLDTFDDMLTAARALKENGIDNGVAILPNQWHFDAFMRQSGGAILNEDLTEAVFASEEVASLFQFLRDGLAEGVFTFYPSGTDQTTAYSNNQLGMWFESTGSLVNTIKISEEVGFEVATAFIPTAVEERNVPTGGANIAMISGHSEEENEAAALFMNFLTAPDQAAYSHINTGYLPTRQSLAEHADVVALHTETPQYATALAQLDYAGIEPNAPGYAEVVTLIDDMITEILTTDVEIMPTLELYQEEANAVLEANR</sequence>
<keyword evidence="3" id="KW-0813">Transport</keyword>
<gene>
    <name evidence="6" type="ORF">GF867_04595</name>
</gene>
<dbReference type="Proteomes" id="UP000440066">
    <property type="component" value="Unassembled WGS sequence"/>
</dbReference>
<dbReference type="InterPro" id="IPR006059">
    <property type="entry name" value="SBP"/>
</dbReference>